<dbReference type="Pfam" id="PF07715">
    <property type="entry name" value="Plug"/>
    <property type="match status" value="1"/>
</dbReference>
<dbReference type="InterPro" id="IPR039426">
    <property type="entry name" value="TonB-dep_rcpt-like"/>
</dbReference>
<dbReference type="InterPro" id="IPR012910">
    <property type="entry name" value="Plug_dom"/>
</dbReference>
<evidence type="ECO:0000256" key="3">
    <source>
        <dbReference type="ARBA" id="ARBA00022452"/>
    </source>
</evidence>
<evidence type="ECO:0000256" key="6">
    <source>
        <dbReference type="ARBA" id="ARBA00023237"/>
    </source>
</evidence>
<evidence type="ECO:0000313" key="9">
    <source>
        <dbReference type="EMBL" id="MEL4454656.1"/>
    </source>
</evidence>
<evidence type="ECO:0000313" key="10">
    <source>
        <dbReference type="Proteomes" id="UP001474120"/>
    </source>
</evidence>
<keyword evidence="6 7" id="KW-0998">Cell outer membrane</keyword>
<dbReference type="InterPro" id="IPR036942">
    <property type="entry name" value="Beta-barrel_TonB_sf"/>
</dbReference>
<feature type="domain" description="TonB-dependent receptor plug" evidence="8">
    <location>
        <begin position="134"/>
        <end position="214"/>
    </location>
</feature>
<gene>
    <name evidence="9" type="ORF">AABB81_02020</name>
</gene>
<dbReference type="Gene3D" id="2.170.130.10">
    <property type="entry name" value="TonB-dependent receptor, plug domain"/>
    <property type="match status" value="1"/>
</dbReference>
<dbReference type="Pfam" id="PF13715">
    <property type="entry name" value="CarbopepD_reg_2"/>
    <property type="match status" value="1"/>
</dbReference>
<dbReference type="PROSITE" id="PS52016">
    <property type="entry name" value="TONB_DEPENDENT_REC_3"/>
    <property type="match status" value="1"/>
</dbReference>
<proteinExistence type="inferred from homology"/>
<evidence type="ECO:0000259" key="8">
    <source>
        <dbReference type="Pfam" id="PF07715"/>
    </source>
</evidence>
<name>A0ABU9KWT9_9FLAO</name>
<reference evidence="9 10" key="1">
    <citation type="submission" date="2024-04" db="EMBL/GenBank/DDBJ databases">
        <title>whole genome sequencing of Lutimonas vermicola strain IMCC1616.</title>
        <authorList>
            <person name="Bae S.S."/>
        </authorList>
    </citation>
    <scope>NUCLEOTIDE SEQUENCE [LARGE SCALE GENOMIC DNA]</scope>
    <source>
        <strain evidence="9 10">IMCC1616</strain>
    </source>
</reference>
<comment type="similarity">
    <text evidence="7">Belongs to the TonB-dependent receptor family.</text>
</comment>
<sequence length="818" mass="92565">MKAKFLTIFLFSFSVQILSGQTATIKGKVLDSINNPIENATISIGGLGTVTDQDGSYEILIPAGRSVTIRYGHVSYNSFSKTFRVQKGKTLYFSPRLYNKTESIDEIIIIDERANSQGLIGIESRTVKQLPSANQGIESVLKLLPGVNFNNELSTQYNVRGGSFEENLVYVNGIEIYRPFLIRSGRQEGLSFVNPELTQNVDFSAGGFQAKYGDKLSSVLDITYRKPSRFGASFEASFLGASASVEGLSKNEKFKALVGARYRNNSLFLNSNDVDANFNPNFTDVQMYLSYDFSEKFSLDFLGSYSLNNFDFTPRSRQTNFGTLTNPLSYVVNYEGKEEDQYETIFGALKGNYKFSEDFSVSLTASSYNTQEQEYYDILSFYGLGEVDANFGSDDFGNTSFVQTIGSQLDHARNNLKAQINSIKVTANWRKASNLFEFGAKYQHENIKDRINEFQVVDSSGFSLRPPFLTPGNDQPYTPFNGPIVPFVSVNATNDVTIQRVSGFGQWSKKSNINDHKVWYNLGLRAQHWQISGDDLESDSHTVISPRGQFAIKPNWDKDMLFRVSGGLYYQPPFYRELRDSLGVVHPEVKAQKSVHIVFGHDYSFAMWGRPFKLISEIYYKHLTEVNPFTIDNVRIRYRAKNNAIAYAAGIDLRLNGEFVPGTESWFSIGYLQTEENIDDRGYISRPTDQRLKLALLFQDYVPSVPSLKMYLNLVYNTGVPGGSPSYADPYLYQNRLKAYFRSDIGISYVFVDFNNPAKAAWQKKFKQLSAGLELFNMFDNQNSITNTWVKDVSSNRYVAIPNYLSSRVLNLKLSMRF</sequence>
<dbReference type="EMBL" id="JBCDNA010000001">
    <property type="protein sequence ID" value="MEL4454656.1"/>
    <property type="molecule type" value="Genomic_DNA"/>
</dbReference>
<dbReference type="Gene3D" id="2.40.170.20">
    <property type="entry name" value="TonB-dependent receptor, beta-barrel domain"/>
    <property type="match status" value="1"/>
</dbReference>
<evidence type="ECO:0000256" key="4">
    <source>
        <dbReference type="ARBA" id="ARBA00022692"/>
    </source>
</evidence>
<keyword evidence="3 7" id="KW-1134">Transmembrane beta strand</keyword>
<evidence type="ECO:0000256" key="2">
    <source>
        <dbReference type="ARBA" id="ARBA00022448"/>
    </source>
</evidence>
<accession>A0ABU9KWT9</accession>
<dbReference type="Proteomes" id="UP001474120">
    <property type="component" value="Unassembled WGS sequence"/>
</dbReference>
<keyword evidence="4 7" id="KW-0812">Transmembrane</keyword>
<comment type="subcellular location">
    <subcellularLocation>
        <location evidence="1 7">Cell outer membrane</location>
        <topology evidence="1 7">Multi-pass membrane protein</topology>
    </subcellularLocation>
</comment>
<dbReference type="SUPFAM" id="SSF49464">
    <property type="entry name" value="Carboxypeptidase regulatory domain-like"/>
    <property type="match status" value="1"/>
</dbReference>
<comment type="caution">
    <text evidence="9">The sequence shown here is derived from an EMBL/GenBank/DDBJ whole genome shotgun (WGS) entry which is preliminary data.</text>
</comment>
<keyword evidence="10" id="KW-1185">Reference proteome</keyword>
<evidence type="ECO:0000256" key="5">
    <source>
        <dbReference type="ARBA" id="ARBA00023136"/>
    </source>
</evidence>
<evidence type="ECO:0000256" key="1">
    <source>
        <dbReference type="ARBA" id="ARBA00004571"/>
    </source>
</evidence>
<keyword evidence="5 7" id="KW-0472">Membrane</keyword>
<dbReference type="InterPro" id="IPR008969">
    <property type="entry name" value="CarboxyPept-like_regulatory"/>
</dbReference>
<dbReference type="SUPFAM" id="SSF56935">
    <property type="entry name" value="Porins"/>
    <property type="match status" value="1"/>
</dbReference>
<dbReference type="InterPro" id="IPR037066">
    <property type="entry name" value="Plug_dom_sf"/>
</dbReference>
<dbReference type="RefSeq" id="WP_342158248.1">
    <property type="nucleotide sequence ID" value="NZ_JBCDNA010000001.1"/>
</dbReference>
<protein>
    <submittedName>
        <fullName evidence="9">Carboxypeptidase-like regulatory domain-containing protein</fullName>
    </submittedName>
</protein>
<keyword evidence="2 7" id="KW-0813">Transport</keyword>
<organism evidence="9 10">
    <name type="scientific">Lutimonas vermicola</name>
    <dbReference type="NCBI Taxonomy" id="414288"/>
    <lineage>
        <taxon>Bacteria</taxon>
        <taxon>Pseudomonadati</taxon>
        <taxon>Bacteroidota</taxon>
        <taxon>Flavobacteriia</taxon>
        <taxon>Flavobacteriales</taxon>
        <taxon>Flavobacteriaceae</taxon>
        <taxon>Lutimonas</taxon>
    </lineage>
</organism>
<evidence type="ECO:0000256" key="7">
    <source>
        <dbReference type="PROSITE-ProRule" id="PRU01360"/>
    </source>
</evidence>
<dbReference type="Gene3D" id="2.60.40.1120">
    <property type="entry name" value="Carboxypeptidase-like, regulatory domain"/>
    <property type="match status" value="1"/>
</dbReference>